<dbReference type="InterPro" id="IPR052513">
    <property type="entry name" value="Thioester_dehydratase-like"/>
</dbReference>
<dbReference type="Proteomes" id="UP000307874">
    <property type="component" value="Unassembled WGS sequence"/>
</dbReference>
<evidence type="ECO:0000313" key="4">
    <source>
        <dbReference type="Proteomes" id="UP000307874"/>
    </source>
</evidence>
<dbReference type="GO" id="GO:0003677">
    <property type="term" value="F:DNA binding"/>
    <property type="evidence" value="ECO:0007669"/>
    <property type="project" value="UniProtKB-KW"/>
</dbReference>
<dbReference type="InterPro" id="IPR002878">
    <property type="entry name" value="ChsH2_C"/>
</dbReference>
<keyword evidence="3" id="KW-0238">DNA-binding</keyword>
<feature type="domain" description="ChsH2 rubredoxin-like zinc ribbon" evidence="2">
    <location>
        <begin position="16"/>
        <end position="48"/>
    </location>
</feature>
<dbReference type="PANTHER" id="PTHR34075">
    <property type="entry name" value="BLR3430 PROTEIN"/>
    <property type="match status" value="1"/>
</dbReference>
<evidence type="ECO:0000259" key="2">
    <source>
        <dbReference type="Pfam" id="PF12172"/>
    </source>
</evidence>
<evidence type="ECO:0000313" key="3">
    <source>
        <dbReference type="EMBL" id="TNB47776.1"/>
    </source>
</evidence>
<dbReference type="OrthoDB" id="7595207at2"/>
<name>A0A5C4JQT6_9HYPH</name>
<dbReference type="InterPro" id="IPR022002">
    <property type="entry name" value="ChsH2_Znr"/>
</dbReference>
<dbReference type="InterPro" id="IPR012340">
    <property type="entry name" value="NA-bd_OB-fold"/>
</dbReference>
<feature type="domain" description="ChsH2 C-terminal OB-fold" evidence="1">
    <location>
        <begin position="55"/>
        <end position="112"/>
    </location>
</feature>
<dbReference type="RefSeq" id="WP_138748222.1">
    <property type="nucleotide sequence ID" value="NZ_VCLB01000005.1"/>
</dbReference>
<accession>A0A5C4JQT6</accession>
<reference evidence="3 4" key="1">
    <citation type="submission" date="2019-05" db="EMBL/GenBank/DDBJ databases">
        <authorList>
            <person name="Lee S.D."/>
        </authorList>
    </citation>
    <scope>NUCLEOTIDE SEQUENCE [LARGE SCALE GENOMIC DNA]</scope>
    <source>
        <strain evidence="3 4">GH2-6</strain>
    </source>
</reference>
<sequence>MTNLLLEINPEARHFWKAAEDGHFLIGRCLSCGEAHWYPRDFCPLCESIDTRQERSPGAGEIYSWTIMRRPADALFALGYVDLDEGPRIYVRFRKRDHERLAVGRRVRMTFETAGSGNKFLVAALVDGAGP</sequence>
<dbReference type="Pfam" id="PF01796">
    <property type="entry name" value="OB_ChsH2_C"/>
    <property type="match status" value="1"/>
</dbReference>
<dbReference type="Gene3D" id="6.10.30.10">
    <property type="match status" value="1"/>
</dbReference>
<proteinExistence type="predicted"/>
<protein>
    <submittedName>
        <fullName evidence="3">DNA-binding protein</fullName>
    </submittedName>
</protein>
<gene>
    <name evidence="3" type="ORF">FF124_09250</name>
</gene>
<dbReference type="EMBL" id="VCLB01000005">
    <property type="protein sequence ID" value="TNB47776.1"/>
    <property type="molecule type" value="Genomic_DNA"/>
</dbReference>
<dbReference type="SUPFAM" id="SSF50249">
    <property type="entry name" value="Nucleic acid-binding proteins"/>
    <property type="match status" value="1"/>
</dbReference>
<dbReference type="PANTHER" id="PTHR34075:SF5">
    <property type="entry name" value="BLR3430 PROTEIN"/>
    <property type="match status" value="1"/>
</dbReference>
<keyword evidence="4" id="KW-1185">Reference proteome</keyword>
<evidence type="ECO:0000259" key="1">
    <source>
        <dbReference type="Pfam" id="PF01796"/>
    </source>
</evidence>
<reference evidence="3 4" key="2">
    <citation type="submission" date="2019-06" db="EMBL/GenBank/DDBJ databases">
        <title>Martelella lutilitoris sp. nov., isolated from a tidal mudflat.</title>
        <authorList>
            <person name="Kim Y.-J."/>
        </authorList>
    </citation>
    <scope>NUCLEOTIDE SEQUENCE [LARGE SCALE GENOMIC DNA]</scope>
    <source>
        <strain evidence="3 4">GH2-6</strain>
    </source>
</reference>
<organism evidence="3 4">
    <name type="scientific">Martelella lutilitoris</name>
    <dbReference type="NCBI Taxonomy" id="2583532"/>
    <lineage>
        <taxon>Bacteria</taxon>
        <taxon>Pseudomonadati</taxon>
        <taxon>Pseudomonadota</taxon>
        <taxon>Alphaproteobacteria</taxon>
        <taxon>Hyphomicrobiales</taxon>
        <taxon>Aurantimonadaceae</taxon>
        <taxon>Martelella</taxon>
    </lineage>
</organism>
<comment type="caution">
    <text evidence="3">The sequence shown here is derived from an EMBL/GenBank/DDBJ whole genome shotgun (WGS) entry which is preliminary data.</text>
</comment>
<dbReference type="AlphaFoldDB" id="A0A5C4JQT6"/>
<dbReference type="Pfam" id="PF12172">
    <property type="entry name" value="zf-ChsH2"/>
    <property type="match status" value="1"/>
</dbReference>